<evidence type="ECO:0000256" key="7">
    <source>
        <dbReference type="SAM" id="MobiDB-lite"/>
    </source>
</evidence>
<keyword evidence="4" id="KW-0539">Nucleus</keyword>
<keyword evidence="9" id="KW-1185">Reference proteome</keyword>
<keyword evidence="8" id="KW-0269">Exonuclease</keyword>
<dbReference type="Gene3D" id="3.90.1140.10">
    <property type="entry name" value="Cyclic phosphodiesterase"/>
    <property type="match status" value="1"/>
</dbReference>
<name>A0AAN6H0R1_9BASI</name>
<dbReference type="PANTHER" id="PTHR13522:SF3">
    <property type="entry name" value="U6 SNRNA PHOSPHODIESTERASE 1"/>
    <property type="match status" value="1"/>
</dbReference>
<dbReference type="Proteomes" id="UP001176517">
    <property type="component" value="Unassembled WGS sequence"/>
</dbReference>
<feature type="compositionally biased region" description="Basic and acidic residues" evidence="7">
    <location>
        <begin position="43"/>
        <end position="61"/>
    </location>
</feature>
<dbReference type="GO" id="GO:0016829">
    <property type="term" value="F:lyase activity"/>
    <property type="evidence" value="ECO:0007669"/>
    <property type="project" value="UniProtKB-KW"/>
</dbReference>
<evidence type="ECO:0000256" key="5">
    <source>
        <dbReference type="ARBA" id="ARBA00029543"/>
    </source>
</evidence>
<accession>A0AAN6H0R1</accession>
<dbReference type="AlphaFoldDB" id="A0AAN6H0R1"/>
<evidence type="ECO:0000256" key="4">
    <source>
        <dbReference type="ARBA" id="ARBA00023242"/>
    </source>
</evidence>
<evidence type="ECO:0000256" key="6">
    <source>
        <dbReference type="ARBA" id="ARBA00030030"/>
    </source>
</evidence>
<gene>
    <name evidence="8" type="primary">USB1</name>
    <name evidence="8" type="ORF">OC846_000433</name>
</gene>
<proteinExistence type="predicted"/>
<reference evidence="8" key="1">
    <citation type="journal article" date="2023" name="PhytoFront">
        <title>Draft Genome Resources of Seven Strains of Tilletia horrida, Causal Agent of Kernel Smut of Rice.</title>
        <authorList>
            <person name="Khanal S."/>
            <person name="Antony Babu S."/>
            <person name="Zhou X.G."/>
        </authorList>
    </citation>
    <scope>NUCLEOTIDE SEQUENCE</scope>
    <source>
        <strain evidence="8">TX6</strain>
    </source>
</reference>
<comment type="caution">
    <text evidence="8">The sequence shown here is derived from an EMBL/GenBank/DDBJ whole genome shotgun (WGS) entry which is preliminary data.</text>
</comment>
<protein>
    <recommendedName>
        <fullName evidence="5">U6 snRNA phosphodiesterase 1</fullName>
    </recommendedName>
    <alternativeName>
        <fullName evidence="6">3'-5' RNA exonuclease USB1</fullName>
    </alternativeName>
</protein>
<sequence length="301" mass="33365">MAPPLVDYGSDSEGSGPEQPRKPAAQPHKSPPSNLIAGSKRSQHSEGPAKRRKLTRFDSPDVSHSQSSKDAAEPSEQLVTKVVKAGQREGDWLCHAFVRVSVPIEIHDGLDAVVGTLRKAVSESDDLRITASETSDDTIFPQVEADLSLPSELHISLTRPLLVRPHERGAFRSIVTEHLCARKSFEFHFARVVTLINDDRSRLFFALEVGTGWAQLHELTLALNKPLEQAFRARAYYSEARYHSSFASIRLGQSADTQKWEELSQSLDKIIGQSLRRCPPFSAEHIGIRVGAHITDVSLQH</sequence>
<evidence type="ECO:0000256" key="1">
    <source>
        <dbReference type="ARBA" id="ARBA00022722"/>
    </source>
</evidence>
<keyword evidence="2" id="KW-0378">Hydrolase</keyword>
<dbReference type="EMBL" id="JAPDMZ010000005">
    <property type="protein sequence ID" value="KAK0557445.1"/>
    <property type="molecule type" value="Genomic_DNA"/>
</dbReference>
<dbReference type="GO" id="GO:0034477">
    <property type="term" value="P:U6 snRNA 3'-end processing"/>
    <property type="evidence" value="ECO:0007669"/>
    <property type="project" value="InterPro"/>
</dbReference>
<dbReference type="GO" id="GO:0005634">
    <property type="term" value="C:nucleus"/>
    <property type="evidence" value="ECO:0007669"/>
    <property type="project" value="TreeGrafter"/>
</dbReference>
<dbReference type="PANTHER" id="PTHR13522">
    <property type="entry name" value="U6 SNRNA PHOSPHODIESTERASE 1"/>
    <property type="match status" value="1"/>
</dbReference>
<keyword evidence="3" id="KW-0456">Lyase</keyword>
<dbReference type="Pfam" id="PF09749">
    <property type="entry name" value="HVSL"/>
    <property type="match status" value="1"/>
</dbReference>
<organism evidence="8 9">
    <name type="scientific">Tilletia horrida</name>
    <dbReference type="NCBI Taxonomy" id="155126"/>
    <lineage>
        <taxon>Eukaryota</taxon>
        <taxon>Fungi</taxon>
        <taxon>Dikarya</taxon>
        <taxon>Basidiomycota</taxon>
        <taxon>Ustilaginomycotina</taxon>
        <taxon>Exobasidiomycetes</taxon>
        <taxon>Tilletiales</taxon>
        <taxon>Tilletiaceae</taxon>
        <taxon>Tilletia</taxon>
    </lineage>
</organism>
<feature type="region of interest" description="Disordered" evidence="7">
    <location>
        <begin position="1"/>
        <end position="76"/>
    </location>
</feature>
<dbReference type="InterPro" id="IPR027521">
    <property type="entry name" value="Usb1"/>
</dbReference>
<evidence type="ECO:0000313" key="8">
    <source>
        <dbReference type="EMBL" id="KAK0557445.1"/>
    </source>
</evidence>
<evidence type="ECO:0000256" key="2">
    <source>
        <dbReference type="ARBA" id="ARBA00022801"/>
    </source>
</evidence>
<dbReference type="GO" id="GO:0000175">
    <property type="term" value="F:3'-5'-RNA exonuclease activity"/>
    <property type="evidence" value="ECO:0007669"/>
    <property type="project" value="TreeGrafter"/>
</dbReference>
<evidence type="ECO:0000256" key="3">
    <source>
        <dbReference type="ARBA" id="ARBA00023239"/>
    </source>
</evidence>
<evidence type="ECO:0000313" key="9">
    <source>
        <dbReference type="Proteomes" id="UP001176517"/>
    </source>
</evidence>
<keyword evidence="1" id="KW-0540">Nuclease</keyword>